<comment type="caution">
    <text evidence="4">The sequence shown here is derived from an EMBL/GenBank/DDBJ whole genome shotgun (WGS) entry which is preliminary data.</text>
</comment>
<dbReference type="InterPro" id="IPR050109">
    <property type="entry name" value="HTH-type_TetR-like_transc_reg"/>
</dbReference>
<evidence type="ECO:0000256" key="2">
    <source>
        <dbReference type="ARBA" id="ARBA00023125"/>
    </source>
</evidence>
<dbReference type="SUPFAM" id="SSF46689">
    <property type="entry name" value="Homeodomain-like"/>
    <property type="match status" value="1"/>
</dbReference>
<reference evidence="4 5" key="1">
    <citation type="submission" date="2018-10" db="EMBL/GenBank/DDBJ databases">
        <title>Isolation of pseudouridimycin from Streptomyces albus DSM 40763.</title>
        <authorList>
            <person name="Rosenqvist P."/>
            <person name="Metsae-Ketelae M."/>
            <person name="Virta P."/>
        </authorList>
    </citation>
    <scope>NUCLEOTIDE SEQUENCE [LARGE SCALE GENOMIC DNA]</scope>
    <source>
        <strain evidence="4 5">DSM 40763</strain>
    </source>
</reference>
<dbReference type="RefSeq" id="WP_033228387.1">
    <property type="nucleotide sequence ID" value="NZ_BBQG01000011.1"/>
</dbReference>
<dbReference type="PANTHER" id="PTHR30055:SF234">
    <property type="entry name" value="HTH-TYPE TRANSCRIPTIONAL REGULATOR BETI"/>
    <property type="match status" value="1"/>
</dbReference>
<evidence type="ECO:0000313" key="4">
    <source>
        <dbReference type="EMBL" id="TGG82171.1"/>
    </source>
</evidence>
<dbReference type="InterPro" id="IPR009057">
    <property type="entry name" value="Homeodomain-like_sf"/>
</dbReference>
<dbReference type="GO" id="GO:0000976">
    <property type="term" value="F:transcription cis-regulatory region binding"/>
    <property type="evidence" value="ECO:0007669"/>
    <property type="project" value="TreeGrafter"/>
</dbReference>
<dbReference type="Pfam" id="PF00440">
    <property type="entry name" value="TetR_N"/>
    <property type="match status" value="1"/>
</dbReference>
<dbReference type="PANTHER" id="PTHR30055">
    <property type="entry name" value="HTH-TYPE TRANSCRIPTIONAL REGULATOR RUTR"/>
    <property type="match status" value="1"/>
</dbReference>
<keyword evidence="2" id="KW-0238">DNA-binding</keyword>
<dbReference type="GeneID" id="75184975"/>
<dbReference type="AlphaFoldDB" id="A0A6C1BZE3"/>
<protein>
    <submittedName>
        <fullName evidence="4">TetR/AcrR family transcriptional regulator</fullName>
    </submittedName>
</protein>
<dbReference type="GO" id="GO:0003700">
    <property type="term" value="F:DNA-binding transcription factor activity"/>
    <property type="evidence" value="ECO:0007669"/>
    <property type="project" value="TreeGrafter"/>
</dbReference>
<evidence type="ECO:0000256" key="1">
    <source>
        <dbReference type="ARBA" id="ARBA00023015"/>
    </source>
</evidence>
<name>A0A6C1BZE3_9ACTN</name>
<dbReference type="InterPro" id="IPR001647">
    <property type="entry name" value="HTH_TetR"/>
</dbReference>
<dbReference type="PROSITE" id="PS50977">
    <property type="entry name" value="HTH_TETR_2"/>
    <property type="match status" value="1"/>
</dbReference>
<keyword evidence="1" id="KW-0805">Transcription regulation</keyword>
<sequence>MNESQARRRAPAMSAEQRRAMIVTAALPLVIEYGPLVTTAKIARAAGIGEGTIFRVFTDKEALLAACMEEALRPDDTVAHLEGIALDQPLRSRLTEAAEVMRGYMNRIGDVAGALAPVGKAARISDAEDMEEGRRQREEGLAAPRAALAALLEPDRDVLRLEPERLADLFQLMLMSAGRLVASQPLDDEELVDLFLNGAVTSGGDERGGAG</sequence>
<dbReference type="PRINTS" id="PR00455">
    <property type="entry name" value="HTHTETR"/>
</dbReference>
<proteinExistence type="predicted"/>
<accession>A0A6C1BZE3</accession>
<evidence type="ECO:0000256" key="3">
    <source>
        <dbReference type="ARBA" id="ARBA00023163"/>
    </source>
</evidence>
<keyword evidence="3" id="KW-0804">Transcription</keyword>
<organism evidence="4 5">
    <name type="scientific">Streptomyces albus</name>
    <dbReference type="NCBI Taxonomy" id="1888"/>
    <lineage>
        <taxon>Bacteria</taxon>
        <taxon>Bacillati</taxon>
        <taxon>Actinomycetota</taxon>
        <taxon>Actinomycetes</taxon>
        <taxon>Kitasatosporales</taxon>
        <taxon>Streptomycetaceae</taxon>
        <taxon>Streptomyces</taxon>
    </lineage>
</organism>
<dbReference type="EMBL" id="RCIY01000062">
    <property type="protein sequence ID" value="TGG82171.1"/>
    <property type="molecule type" value="Genomic_DNA"/>
</dbReference>
<gene>
    <name evidence="4" type="ORF">D8771_16315</name>
</gene>
<dbReference type="Proteomes" id="UP000298111">
    <property type="component" value="Unassembled WGS sequence"/>
</dbReference>
<evidence type="ECO:0000313" key="5">
    <source>
        <dbReference type="Proteomes" id="UP000298111"/>
    </source>
</evidence>
<dbReference type="Gene3D" id="1.10.357.10">
    <property type="entry name" value="Tetracycline Repressor, domain 2"/>
    <property type="match status" value="1"/>
</dbReference>